<proteinExistence type="inferred from homology"/>
<gene>
    <name evidence="10" type="ORF">LOTGIDRAFT_234064</name>
</gene>
<dbReference type="RefSeq" id="XP_009059423.1">
    <property type="nucleotide sequence ID" value="XM_009061175.1"/>
</dbReference>
<dbReference type="OrthoDB" id="166907at2759"/>
<evidence type="ECO:0000313" key="11">
    <source>
        <dbReference type="Proteomes" id="UP000030746"/>
    </source>
</evidence>
<evidence type="ECO:0000256" key="8">
    <source>
        <dbReference type="ARBA" id="ARBA00023242"/>
    </source>
</evidence>
<dbReference type="STRING" id="225164.V3ZFM0"/>
<dbReference type="KEGG" id="lgi:LOTGIDRAFT_234064"/>
<dbReference type="Proteomes" id="UP000030746">
    <property type="component" value="Unassembled WGS sequence"/>
</dbReference>
<keyword evidence="6" id="KW-0963">Cytoplasm</keyword>
<dbReference type="InterPro" id="IPR019519">
    <property type="entry name" value="Elp5"/>
</dbReference>
<name>V3ZFM0_LOTGI</name>
<evidence type="ECO:0000256" key="1">
    <source>
        <dbReference type="ARBA" id="ARBA00004123"/>
    </source>
</evidence>
<comment type="subcellular location">
    <subcellularLocation>
        <location evidence="2">Cytoplasm</location>
    </subcellularLocation>
    <subcellularLocation>
        <location evidence="1">Nucleus</location>
    </subcellularLocation>
</comment>
<keyword evidence="11" id="KW-1185">Reference proteome</keyword>
<dbReference type="EMBL" id="KB202518">
    <property type="protein sequence ID" value="ESO89953.1"/>
    <property type="molecule type" value="Genomic_DNA"/>
</dbReference>
<dbReference type="PANTHER" id="PTHR15641:SF1">
    <property type="entry name" value="ELONGATOR COMPLEX PROTEIN 5"/>
    <property type="match status" value="1"/>
</dbReference>
<keyword evidence="8" id="KW-0539">Nucleus</keyword>
<dbReference type="CDD" id="cd19496">
    <property type="entry name" value="Elp5"/>
    <property type="match status" value="1"/>
</dbReference>
<sequence>MLLALLKGSELSTIILLKDDVECIDVCNEHIIYNFLLNHSKRYDKTVFLCFEKPPDTYHKLLPSETKDRVVTIDATKYSHMWLDFHNHDNKLETGTNVRKLIEEQLPSGNGSFGLIIDSLSFHLLLRPPSFTCQFLHNLSTVSYKGYEIKQIVCGVHQDIFDSQILKQIEHTATSVLTFTPSPHNNSTSCALLHHKTSGKVIRKIEYFHINESLTISSIREENKLTTAIETENDQVDPASNLTFNLSLKESEKDAKNQLILPYTYDKNRKEAALNEPGGGKIFYQADEVDDLDEEDPDDDLNI</sequence>
<evidence type="ECO:0000313" key="10">
    <source>
        <dbReference type="EMBL" id="ESO89953.1"/>
    </source>
</evidence>
<dbReference type="GO" id="GO:0002098">
    <property type="term" value="P:tRNA wobble uridine modification"/>
    <property type="evidence" value="ECO:0007669"/>
    <property type="project" value="InterPro"/>
</dbReference>
<evidence type="ECO:0000256" key="3">
    <source>
        <dbReference type="ARBA" id="ARBA00005043"/>
    </source>
</evidence>
<evidence type="ECO:0000256" key="4">
    <source>
        <dbReference type="ARBA" id="ARBA00009567"/>
    </source>
</evidence>
<comment type="pathway">
    <text evidence="3">tRNA modification; 5-methoxycarbonylmethyl-2-thiouridine-tRNA biosynthesis.</text>
</comment>
<dbReference type="GO" id="GO:0005634">
    <property type="term" value="C:nucleus"/>
    <property type="evidence" value="ECO:0007669"/>
    <property type="project" value="UniProtKB-SubCell"/>
</dbReference>
<dbReference type="PANTHER" id="PTHR15641">
    <property type="entry name" value="ELONGATOR COMPLEX PROTEIN 5"/>
    <property type="match status" value="1"/>
</dbReference>
<dbReference type="CTD" id="20249433"/>
<dbReference type="AlphaFoldDB" id="V3ZFM0"/>
<dbReference type="OMA" id="FANTWAN"/>
<dbReference type="GO" id="GO:0000049">
    <property type="term" value="F:tRNA binding"/>
    <property type="evidence" value="ECO:0007669"/>
    <property type="project" value="TreeGrafter"/>
</dbReference>
<protein>
    <recommendedName>
        <fullName evidence="5">Elongator complex protein 5</fullName>
    </recommendedName>
</protein>
<evidence type="ECO:0000256" key="6">
    <source>
        <dbReference type="ARBA" id="ARBA00022490"/>
    </source>
</evidence>
<dbReference type="Pfam" id="PF10483">
    <property type="entry name" value="Elong_Iki1"/>
    <property type="match status" value="2"/>
</dbReference>
<comment type="similarity">
    <text evidence="4">Belongs to the ELP5 family.</text>
</comment>
<reference evidence="10 11" key="1">
    <citation type="journal article" date="2013" name="Nature">
        <title>Insights into bilaterian evolution from three spiralian genomes.</title>
        <authorList>
            <person name="Simakov O."/>
            <person name="Marletaz F."/>
            <person name="Cho S.J."/>
            <person name="Edsinger-Gonzales E."/>
            <person name="Havlak P."/>
            <person name="Hellsten U."/>
            <person name="Kuo D.H."/>
            <person name="Larsson T."/>
            <person name="Lv J."/>
            <person name="Arendt D."/>
            <person name="Savage R."/>
            <person name="Osoegawa K."/>
            <person name="de Jong P."/>
            <person name="Grimwood J."/>
            <person name="Chapman J.A."/>
            <person name="Shapiro H."/>
            <person name="Aerts A."/>
            <person name="Otillar R.P."/>
            <person name="Terry A.Y."/>
            <person name="Boore J.L."/>
            <person name="Grigoriev I.V."/>
            <person name="Lindberg D.R."/>
            <person name="Seaver E.C."/>
            <person name="Weisblat D.A."/>
            <person name="Putnam N.H."/>
            <person name="Rokhsar D.S."/>
        </authorList>
    </citation>
    <scope>NUCLEOTIDE SEQUENCE [LARGE SCALE GENOMIC DNA]</scope>
</reference>
<evidence type="ECO:0000256" key="2">
    <source>
        <dbReference type="ARBA" id="ARBA00004496"/>
    </source>
</evidence>
<organism evidence="10 11">
    <name type="scientific">Lottia gigantea</name>
    <name type="common">Giant owl limpet</name>
    <dbReference type="NCBI Taxonomy" id="225164"/>
    <lineage>
        <taxon>Eukaryota</taxon>
        <taxon>Metazoa</taxon>
        <taxon>Spiralia</taxon>
        <taxon>Lophotrochozoa</taxon>
        <taxon>Mollusca</taxon>
        <taxon>Gastropoda</taxon>
        <taxon>Patellogastropoda</taxon>
        <taxon>Lottioidea</taxon>
        <taxon>Lottiidae</taxon>
        <taxon>Lottia</taxon>
    </lineage>
</organism>
<dbReference type="GeneID" id="20249433"/>
<evidence type="ECO:0000256" key="5">
    <source>
        <dbReference type="ARBA" id="ARBA00020264"/>
    </source>
</evidence>
<dbReference type="UniPathway" id="UPA00988"/>
<dbReference type="Gene3D" id="3.40.50.300">
    <property type="entry name" value="P-loop containing nucleotide triphosphate hydrolases"/>
    <property type="match status" value="1"/>
</dbReference>
<feature type="compositionally biased region" description="Acidic residues" evidence="9">
    <location>
        <begin position="287"/>
        <end position="303"/>
    </location>
</feature>
<dbReference type="HOGENOM" id="CLU_076374_1_0_1"/>
<keyword evidence="7" id="KW-0819">tRNA processing</keyword>
<dbReference type="InterPro" id="IPR027417">
    <property type="entry name" value="P-loop_NTPase"/>
</dbReference>
<dbReference type="GO" id="GO:0033588">
    <property type="term" value="C:elongator holoenzyme complex"/>
    <property type="evidence" value="ECO:0007669"/>
    <property type="project" value="InterPro"/>
</dbReference>
<evidence type="ECO:0000256" key="9">
    <source>
        <dbReference type="SAM" id="MobiDB-lite"/>
    </source>
</evidence>
<evidence type="ECO:0000256" key="7">
    <source>
        <dbReference type="ARBA" id="ARBA00022694"/>
    </source>
</evidence>
<accession>V3ZFM0</accession>
<feature type="region of interest" description="Disordered" evidence="9">
    <location>
        <begin position="272"/>
        <end position="303"/>
    </location>
</feature>
<dbReference type="GO" id="GO:0005829">
    <property type="term" value="C:cytosol"/>
    <property type="evidence" value="ECO:0007669"/>
    <property type="project" value="TreeGrafter"/>
</dbReference>